<dbReference type="PANTHER" id="PTHR46114">
    <property type="entry name" value="APPLE DOMAIN-CONTAINING PROTEIN"/>
    <property type="match status" value="1"/>
</dbReference>
<evidence type="ECO:0000313" key="1">
    <source>
        <dbReference type="EMBL" id="UYV70672.1"/>
    </source>
</evidence>
<gene>
    <name evidence="1" type="ORF">LAZ67_8000236</name>
</gene>
<sequence>MRLIVTKREWLQGKTLVSIRQVKRLKTGSHTRLLLFQDEAKTFPQCTICRMKEASPDHLLECMGASRQDLYSNPTRIVNLIYEFLVSMTLYNWDNNKKKRLKELLGNVMAEDYSDLVNELLFSYKTLECYMSLKIQFLHSHLDFFPDNLGAVGNEHGERFHQDISSMEKRYQGKWSPAMLADYCWTLKRDLPQAKYRRKSTVTTFQ</sequence>
<name>A0ABY6KQV8_9ARAC</name>
<dbReference type="EMBL" id="CP092870">
    <property type="protein sequence ID" value="UYV70672.1"/>
    <property type="molecule type" value="Genomic_DNA"/>
</dbReference>
<protein>
    <submittedName>
        <fullName evidence="1">Uncharacterized protein</fullName>
    </submittedName>
</protein>
<keyword evidence="2" id="KW-1185">Reference proteome</keyword>
<evidence type="ECO:0000313" key="2">
    <source>
        <dbReference type="Proteomes" id="UP001235939"/>
    </source>
</evidence>
<reference evidence="1 2" key="1">
    <citation type="submission" date="2022-01" db="EMBL/GenBank/DDBJ databases">
        <title>A chromosomal length assembly of Cordylochernes scorpioides.</title>
        <authorList>
            <person name="Zeh D."/>
            <person name="Zeh J."/>
        </authorList>
    </citation>
    <scope>NUCLEOTIDE SEQUENCE [LARGE SCALE GENOMIC DNA]</scope>
    <source>
        <strain evidence="1">IN4F17</strain>
        <tissue evidence="1">Whole Body</tissue>
    </source>
</reference>
<accession>A0ABY6KQV8</accession>
<proteinExistence type="predicted"/>
<dbReference type="PANTHER" id="PTHR46114:SF2">
    <property type="entry name" value="CULLIN N-TERMINAL DOMAIN-CONTAINING PROTEIN"/>
    <property type="match status" value="1"/>
</dbReference>
<organism evidence="1 2">
    <name type="scientific">Cordylochernes scorpioides</name>
    <dbReference type="NCBI Taxonomy" id="51811"/>
    <lineage>
        <taxon>Eukaryota</taxon>
        <taxon>Metazoa</taxon>
        <taxon>Ecdysozoa</taxon>
        <taxon>Arthropoda</taxon>
        <taxon>Chelicerata</taxon>
        <taxon>Arachnida</taxon>
        <taxon>Pseudoscorpiones</taxon>
        <taxon>Cheliferoidea</taxon>
        <taxon>Chernetidae</taxon>
        <taxon>Cordylochernes</taxon>
    </lineage>
</organism>
<dbReference type="Proteomes" id="UP001235939">
    <property type="component" value="Chromosome 08"/>
</dbReference>